<dbReference type="PANTHER" id="PTHR33383">
    <property type="entry name" value="MEMBRANE PROTEIN INSERTION EFFICIENCY FACTOR-RELATED"/>
    <property type="match status" value="1"/>
</dbReference>
<dbReference type="GO" id="GO:0005886">
    <property type="term" value="C:plasma membrane"/>
    <property type="evidence" value="ECO:0007669"/>
    <property type="project" value="UniProtKB-SubCell"/>
</dbReference>
<comment type="similarity">
    <text evidence="1">Belongs to the UPF0161 family.</text>
</comment>
<evidence type="ECO:0000313" key="3">
    <source>
        <dbReference type="EMBL" id="PIS40615.1"/>
    </source>
</evidence>
<keyword evidence="1" id="KW-1003">Cell membrane</keyword>
<dbReference type="NCBIfam" id="TIGR00278">
    <property type="entry name" value="membrane protein insertion efficiency factor YidD"/>
    <property type="match status" value="1"/>
</dbReference>
<proteinExistence type="inferred from homology"/>
<gene>
    <name evidence="3" type="ORF">COT26_02385</name>
</gene>
<name>A0A2H0YQ36_9BACT</name>
<comment type="caution">
    <text evidence="3">The sequence shown here is derived from an EMBL/GenBank/DDBJ whole genome shotgun (WGS) entry which is preliminary data.</text>
</comment>
<dbReference type="SMART" id="SM01234">
    <property type="entry name" value="Haemolytic"/>
    <property type="match status" value="1"/>
</dbReference>
<evidence type="ECO:0000256" key="2">
    <source>
        <dbReference type="SAM" id="MobiDB-lite"/>
    </source>
</evidence>
<accession>A0A2H0YQ36</accession>
<organism evidence="3 4">
    <name type="scientific">Candidatus Kerfeldbacteria bacterium CG08_land_8_20_14_0_20_43_14</name>
    <dbReference type="NCBI Taxonomy" id="2014246"/>
    <lineage>
        <taxon>Bacteria</taxon>
        <taxon>Candidatus Kerfeldiibacteriota</taxon>
    </lineage>
</organism>
<keyword evidence="1" id="KW-0472">Membrane</keyword>
<comment type="function">
    <text evidence="1">Could be involved in insertion of integral membrane proteins into the membrane.</text>
</comment>
<dbReference type="PANTHER" id="PTHR33383:SF1">
    <property type="entry name" value="MEMBRANE PROTEIN INSERTION EFFICIENCY FACTOR-RELATED"/>
    <property type="match status" value="1"/>
</dbReference>
<dbReference type="AlphaFoldDB" id="A0A2H0YQ36"/>
<evidence type="ECO:0000313" key="4">
    <source>
        <dbReference type="Proteomes" id="UP000236845"/>
    </source>
</evidence>
<dbReference type="Pfam" id="PF01809">
    <property type="entry name" value="YidD"/>
    <property type="match status" value="1"/>
</dbReference>
<dbReference type="Proteomes" id="UP000236845">
    <property type="component" value="Unassembled WGS sequence"/>
</dbReference>
<dbReference type="HAMAP" id="MF_00386">
    <property type="entry name" value="UPF0161_YidD"/>
    <property type="match status" value="1"/>
</dbReference>
<reference evidence="4" key="1">
    <citation type="submission" date="2017-09" db="EMBL/GenBank/DDBJ databases">
        <title>Depth-based differentiation of microbial function through sediment-hosted aquifers and enrichment of novel symbionts in the deep terrestrial subsurface.</title>
        <authorList>
            <person name="Probst A.J."/>
            <person name="Ladd B."/>
            <person name="Jarett J.K."/>
            <person name="Geller-Mcgrath D.E."/>
            <person name="Sieber C.M.K."/>
            <person name="Emerson J.B."/>
            <person name="Anantharaman K."/>
            <person name="Thomas B.C."/>
            <person name="Malmstrom R."/>
            <person name="Stieglmeier M."/>
            <person name="Klingl A."/>
            <person name="Woyke T."/>
            <person name="Ryan C.M."/>
            <person name="Banfield J.F."/>
        </authorList>
    </citation>
    <scope>NUCLEOTIDE SEQUENCE [LARGE SCALE GENOMIC DNA]</scope>
</reference>
<sequence>METSAQRAAIKILRLYQLTLSPDHSWVRARRLLGACRFQPTCSTYAIQAIERFGLMHGGWLAFKRLMRCNPFNAGGHDPCPGEPADSARTKNTINNFEA</sequence>
<feature type="region of interest" description="Disordered" evidence="2">
    <location>
        <begin position="76"/>
        <end position="99"/>
    </location>
</feature>
<dbReference type="EMBL" id="PEXW01000054">
    <property type="protein sequence ID" value="PIS40615.1"/>
    <property type="molecule type" value="Genomic_DNA"/>
</dbReference>
<dbReference type="InterPro" id="IPR002696">
    <property type="entry name" value="Membr_insert_effic_factor_YidD"/>
</dbReference>
<protein>
    <recommendedName>
        <fullName evidence="1">Putative membrane protein insertion efficiency factor</fullName>
    </recommendedName>
</protein>
<comment type="subcellular location">
    <subcellularLocation>
        <location evidence="1">Cell membrane</location>
        <topology evidence="1">Peripheral membrane protein</topology>
        <orientation evidence="1">Cytoplasmic side</orientation>
    </subcellularLocation>
</comment>
<feature type="compositionally biased region" description="Polar residues" evidence="2">
    <location>
        <begin position="90"/>
        <end position="99"/>
    </location>
</feature>
<evidence type="ECO:0000256" key="1">
    <source>
        <dbReference type="HAMAP-Rule" id="MF_00386"/>
    </source>
</evidence>